<dbReference type="SUPFAM" id="SSF55620">
    <property type="entry name" value="Tetrahydrobiopterin biosynthesis enzymes-like"/>
    <property type="match status" value="1"/>
</dbReference>
<dbReference type="GO" id="GO:0046872">
    <property type="term" value="F:metal ion binding"/>
    <property type="evidence" value="ECO:0007669"/>
    <property type="project" value="UniProtKB-KW"/>
</dbReference>
<dbReference type="EMBL" id="MT141405">
    <property type="protein sequence ID" value="QJA60325.1"/>
    <property type="molecule type" value="Genomic_DNA"/>
</dbReference>
<dbReference type="InterPro" id="IPR007115">
    <property type="entry name" value="6-PTP_synth/QueD"/>
</dbReference>
<proteinExistence type="predicted"/>
<evidence type="ECO:0000256" key="4">
    <source>
        <dbReference type="ARBA" id="ARBA00023239"/>
    </source>
</evidence>
<protein>
    <submittedName>
        <fullName evidence="6">Putative 6-Pyruvoyl tetrahydrobiopterin synthase</fullName>
    </submittedName>
</protein>
<dbReference type="EMBL" id="MT142484">
    <property type="protein sequence ID" value="QJA82316.1"/>
    <property type="molecule type" value="Genomic_DNA"/>
</dbReference>
<evidence type="ECO:0000256" key="3">
    <source>
        <dbReference type="ARBA" id="ARBA00022833"/>
    </source>
</evidence>
<dbReference type="AlphaFoldDB" id="A0A6M3KJY1"/>
<evidence type="ECO:0000313" key="6">
    <source>
        <dbReference type="EMBL" id="QJA82316.1"/>
    </source>
</evidence>
<evidence type="ECO:0000256" key="2">
    <source>
        <dbReference type="ARBA" id="ARBA00022723"/>
    </source>
</evidence>
<comment type="cofactor">
    <cofactor evidence="1">
        <name>Zn(2+)</name>
        <dbReference type="ChEBI" id="CHEBI:29105"/>
    </cofactor>
</comment>
<keyword evidence="4" id="KW-0456">Lyase</keyword>
<dbReference type="PANTHER" id="PTHR12589">
    <property type="entry name" value="PYRUVOYL TETRAHYDROBIOPTERIN SYNTHASE"/>
    <property type="match status" value="1"/>
</dbReference>
<dbReference type="PIRSF" id="PIRSF006113">
    <property type="entry name" value="PTP_synth"/>
    <property type="match status" value="1"/>
</dbReference>
<keyword evidence="2" id="KW-0479">Metal-binding</keyword>
<evidence type="ECO:0000256" key="1">
    <source>
        <dbReference type="ARBA" id="ARBA00001947"/>
    </source>
</evidence>
<dbReference type="PANTHER" id="PTHR12589:SF7">
    <property type="entry name" value="6-PYRUVOYL TETRAHYDROBIOPTERIN SYNTHASE"/>
    <property type="match status" value="1"/>
</dbReference>
<dbReference type="Pfam" id="PF01242">
    <property type="entry name" value="PTPS"/>
    <property type="match status" value="1"/>
</dbReference>
<name>A0A6M3KJY1_9ZZZZ</name>
<dbReference type="GO" id="GO:0016829">
    <property type="term" value="F:lyase activity"/>
    <property type="evidence" value="ECO:0007669"/>
    <property type="project" value="UniProtKB-KW"/>
</dbReference>
<dbReference type="Gene3D" id="3.30.479.10">
    <property type="entry name" value="6-pyruvoyl tetrahydropterin synthase/QueD"/>
    <property type="match status" value="1"/>
</dbReference>
<reference evidence="6" key="1">
    <citation type="submission" date="2020-03" db="EMBL/GenBank/DDBJ databases">
        <title>The deep terrestrial virosphere.</title>
        <authorList>
            <person name="Holmfeldt K."/>
            <person name="Nilsson E."/>
            <person name="Simone D."/>
            <person name="Lopez-Fernandez M."/>
            <person name="Wu X."/>
            <person name="de Brujin I."/>
            <person name="Lundin D."/>
            <person name="Andersson A."/>
            <person name="Bertilsson S."/>
            <person name="Dopson M."/>
        </authorList>
    </citation>
    <scope>NUCLEOTIDE SEQUENCE</scope>
    <source>
        <strain evidence="6">MM415A00428</strain>
        <strain evidence="5">MM415B01127</strain>
    </source>
</reference>
<gene>
    <name evidence="6" type="ORF">MM415A00428_0034</name>
    <name evidence="5" type="ORF">MM415B01127_0002</name>
</gene>
<sequence>MEKISVTKVFKFHSAHDLPEHDGLCQNLHGHTYKLEVTVTGKIQSQQGPNHGMIIDLSDLKDIVNIHLVSVWDHDYLNTYVPVPTVENMVLYARDILKDKFKPPHKLIKIRIWETENSYATWELMYE</sequence>
<evidence type="ECO:0000313" key="5">
    <source>
        <dbReference type="EMBL" id="QJA60325.1"/>
    </source>
</evidence>
<dbReference type="InterPro" id="IPR038418">
    <property type="entry name" value="6-PTP_synth/QueD_sf"/>
</dbReference>
<organism evidence="6">
    <name type="scientific">viral metagenome</name>
    <dbReference type="NCBI Taxonomy" id="1070528"/>
    <lineage>
        <taxon>unclassified sequences</taxon>
        <taxon>metagenomes</taxon>
        <taxon>organismal metagenomes</taxon>
    </lineage>
</organism>
<keyword evidence="3" id="KW-0862">Zinc</keyword>
<accession>A0A6M3KJY1</accession>